<dbReference type="GO" id="GO:0046872">
    <property type="term" value="F:metal ion binding"/>
    <property type="evidence" value="ECO:0007669"/>
    <property type="project" value="UniProtKB-KW"/>
</dbReference>
<dbReference type="Gene3D" id="1.10.150.240">
    <property type="entry name" value="Putative phosphatase, domain 2"/>
    <property type="match status" value="1"/>
</dbReference>
<name>A0A7V8MZ61_9LACT</name>
<dbReference type="InterPro" id="IPR023198">
    <property type="entry name" value="PGP-like_dom2"/>
</dbReference>
<dbReference type="SFLD" id="SFLDS00003">
    <property type="entry name" value="Haloacid_Dehalogenase"/>
    <property type="match status" value="1"/>
</dbReference>
<proteinExistence type="inferred from homology"/>
<dbReference type="GO" id="GO:0016787">
    <property type="term" value="F:hydrolase activity"/>
    <property type="evidence" value="ECO:0007669"/>
    <property type="project" value="UniProtKB-KW"/>
</dbReference>
<dbReference type="Pfam" id="PF13419">
    <property type="entry name" value="HAD_2"/>
    <property type="match status" value="1"/>
</dbReference>
<dbReference type="NCBIfam" id="TIGR01509">
    <property type="entry name" value="HAD-SF-IA-v3"/>
    <property type="match status" value="1"/>
</dbReference>
<evidence type="ECO:0000256" key="2">
    <source>
        <dbReference type="ARBA" id="ARBA00006171"/>
    </source>
</evidence>
<dbReference type="SFLD" id="SFLDG01135">
    <property type="entry name" value="C1.5.6:_HAD__Beta-PGM__Phospha"/>
    <property type="match status" value="1"/>
</dbReference>
<evidence type="ECO:0000256" key="3">
    <source>
        <dbReference type="ARBA" id="ARBA00022723"/>
    </source>
</evidence>
<evidence type="ECO:0000256" key="4">
    <source>
        <dbReference type="ARBA" id="ARBA00022842"/>
    </source>
</evidence>
<keyword evidence="7" id="KW-1185">Reference proteome</keyword>
<keyword evidence="6" id="KW-0378">Hydrolase</keyword>
<dbReference type="InterPro" id="IPR023214">
    <property type="entry name" value="HAD_sf"/>
</dbReference>
<evidence type="ECO:0000313" key="7">
    <source>
        <dbReference type="Proteomes" id="UP000530186"/>
    </source>
</evidence>
<organism evidence="6 7">
    <name type="scientific">Pseudolactococcus laudensis</name>
    <dbReference type="NCBI Taxonomy" id="1494461"/>
    <lineage>
        <taxon>Bacteria</taxon>
        <taxon>Bacillati</taxon>
        <taxon>Bacillota</taxon>
        <taxon>Bacilli</taxon>
        <taxon>Lactobacillales</taxon>
        <taxon>Streptococcaceae</taxon>
        <taxon>Pseudolactococcus</taxon>
    </lineage>
</organism>
<comment type="caution">
    <text evidence="6">The sequence shown here is derived from an EMBL/GenBank/DDBJ whole genome shotgun (WGS) entry which is preliminary data.</text>
</comment>
<dbReference type="InterPro" id="IPR006439">
    <property type="entry name" value="HAD-SF_hydro_IA"/>
</dbReference>
<dbReference type="Proteomes" id="UP000530186">
    <property type="component" value="Unassembled WGS sequence"/>
</dbReference>
<accession>A0A7V8MZ61</accession>
<keyword evidence="4" id="KW-0460">Magnesium</keyword>
<protein>
    <submittedName>
        <fullName evidence="6">HAD-IA family hydrolase</fullName>
    </submittedName>
</protein>
<dbReference type="PANTHER" id="PTHR46193">
    <property type="entry name" value="6-PHOSPHOGLUCONATE PHOSPHATASE"/>
    <property type="match status" value="1"/>
</dbReference>
<keyword evidence="5" id="KW-0119">Carbohydrate metabolism</keyword>
<dbReference type="SUPFAM" id="SSF56784">
    <property type="entry name" value="HAD-like"/>
    <property type="match status" value="1"/>
</dbReference>
<evidence type="ECO:0000313" key="6">
    <source>
        <dbReference type="EMBL" id="MBA0015639.1"/>
    </source>
</evidence>
<dbReference type="NCBIfam" id="TIGR01549">
    <property type="entry name" value="HAD-SF-IA-v1"/>
    <property type="match status" value="1"/>
</dbReference>
<evidence type="ECO:0000256" key="5">
    <source>
        <dbReference type="ARBA" id="ARBA00023277"/>
    </source>
</evidence>
<dbReference type="AlphaFoldDB" id="A0A7V8MZ61"/>
<dbReference type="PANTHER" id="PTHR46193:SF18">
    <property type="entry name" value="HEXITOL PHOSPHATASE B"/>
    <property type="match status" value="1"/>
</dbReference>
<evidence type="ECO:0000256" key="1">
    <source>
        <dbReference type="ARBA" id="ARBA00001946"/>
    </source>
</evidence>
<reference evidence="6 7" key="1">
    <citation type="submission" date="2020-07" db="EMBL/GenBank/DDBJ databases">
        <authorList>
            <person name="Hilgarth M."/>
            <person name="Werum V."/>
            <person name="Vogel R.F."/>
        </authorList>
    </citation>
    <scope>NUCLEOTIDE SEQUENCE [LARGE SCALE GENOMIC DNA]</scope>
    <source>
        <strain evidence="6 7">DSM 28961</strain>
    </source>
</reference>
<dbReference type="InterPro" id="IPR051600">
    <property type="entry name" value="Beta-PGM-like"/>
</dbReference>
<dbReference type="InterPro" id="IPR036412">
    <property type="entry name" value="HAD-like_sf"/>
</dbReference>
<dbReference type="SFLD" id="SFLDG01129">
    <property type="entry name" value="C1.5:_HAD__Beta-PGM__Phosphata"/>
    <property type="match status" value="1"/>
</dbReference>
<dbReference type="EMBL" id="JACBNY010000001">
    <property type="protein sequence ID" value="MBA0015639.1"/>
    <property type="molecule type" value="Genomic_DNA"/>
</dbReference>
<dbReference type="RefSeq" id="WP_180745485.1">
    <property type="nucleotide sequence ID" value="NZ_CBCRWQ010000002.1"/>
</dbReference>
<gene>
    <name evidence="6" type="ORF">HZR21_00485</name>
</gene>
<keyword evidence="3" id="KW-0479">Metal-binding</keyword>
<dbReference type="GeneID" id="303193982"/>
<dbReference type="PRINTS" id="PR00413">
    <property type="entry name" value="HADHALOGNASE"/>
</dbReference>
<dbReference type="InterPro" id="IPR041492">
    <property type="entry name" value="HAD_2"/>
</dbReference>
<sequence>MIKIVIFDMDGVLVDSEYTFLETKTDMLKTAGFPKDVSYQYQFMGTTFEVMWTIMKEELGLPESISFYINDMNERREVMIARDGIRAIKGAQDLVKRLFEAGFKLAVASSSPKHEIVRAMTELGLVDYFEVLVSGEEVAHSKPAPDVFLEAAERLGVSAQDAIIIEDTKNGSLAARRAGAYVIGFENPNYPAQDLSNADIIVTDYQELTIEKLQNLKVI</sequence>
<comment type="similarity">
    <text evidence="2">Belongs to the HAD-like hydrolase superfamily. CbbY/CbbZ/Gph/YieH family.</text>
</comment>
<dbReference type="Gene3D" id="3.40.50.1000">
    <property type="entry name" value="HAD superfamily/HAD-like"/>
    <property type="match status" value="1"/>
</dbReference>
<comment type="cofactor">
    <cofactor evidence="1">
        <name>Mg(2+)</name>
        <dbReference type="ChEBI" id="CHEBI:18420"/>
    </cofactor>
</comment>